<evidence type="ECO:0000259" key="8">
    <source>
        <dbReference type="PROSITE" id="PS50268"/>
    </source>
</evidence>
<dbReference type="InterPro" id="IPR015919">
    <property type="entry name" value="Cadherin-like_sf"/>
</dbReference>
<accession>A0A3P7JQD7</accession>
<proteinExistence type="predicted"/>
<evidence type="ECO:0000256" key="5">
    <source>
        <dbReference type="PROSITE-ProRule" id="PRU00043"/>
    </source>
</evidence>
<dbReference type="OrthoDB" id="6252479at2759"/>
<reference evidence="9 10" key="1">
    <citation type="submission" date="2018-11" db="EMBL/GenBank/DDBJ databases">
        <authorList>
            <consortium name="Pathogen Informatics"/>
        </authorList>
    </citation>
    <scope>NUCLEOTIDE SEQUENCE [LARGE SCALE GENOMIC DNA]</scope>
</reference>
<dbReference type="InterPro" id="IPR050174">
    <property type="entry name" value="Protocadherin/Cadherin-CA"/>
</dbReference>
<keyword evidence="2 7" id="KW-0812">Transmembrane</keyword>
<keyword evidence="3 7" id="KW-1133">Transmembrane helix</keyword>
<evidence type="ECO:0000313" key="9">
    <source>
        <dbReference type="EMBL" id="VDM82169.1"/>
    </source>
</evidence>
<name>A0A3P7JQD7_STRVU</name>
<dbReference type="CDD" id="cd11304">
    <property type="entry name" value="Cadherin_repeat"/>
    <property type="match status" value="2"/>
</dbReference>
<dbReference type="SUPFAM" id="SSF49313">
    <property type="entry name" value="Cadherin-like"/>
    <property type="match status" value="2"/>
</dbReference>
<dbReference type="EMBL" id="UYYB01116298">
    <property type="protein sequence ID" value="VDM82169.1"/>
    <property type="molecule type" value="Genomic_DNA"/>
</dbReference>
<dbReference type="GO" id="GO:0016020">
    <property type="term" value="C:membrane"/>
    <property type="evidence" value="ECO:0007669"/>
    <property type="project" value="UniProtKB-SubCell"/>
</dbReference>
<keyword evidence="5" id="KW-0106">Calcium</keyword>
<evidence type="ECO:0000256" key="6">
    <source>
        <dbReference type="SAM" id="MobiDB-lite"/>
    </source>
</evidence>
<dbReference type="PANTHER" id="PTHR24028">
    <property type="entry name" value="CADHERIN-87A"/>
    <property type="match status" value="1"/>
</dbReference>
<evidence type="ECO:0000256" key="7">
    <source>
        <dbReference type="SAM" id="Phobius"/>
    </source>
</evidence>
<keyword evidence="7" id="KW-0472">Membrane</keyword>
<dbReference type="SMART" id="SM00112">
    <property type="entry name" value="CA"/>
    <property type="match status" value="1"/>
</dbReference>
<dbReference type="InterPro" id="IPR002126">
    <property type="entry name" value="Cadherin-like_dom"/>
</dbReference>
<dbReference type="Proteomes" id="UP000270094">
    <property type="component" value="Unassembled WGS sequence"/>
</dbReference>
<sequence>MRQGPIPISSETAVGSVVLKVDALDLDSGENARIGYKLSSDSQVPFSVDFESGEVPAKPKPVVGSEPSNSHTPKFNDFNDPIRIREDVSIGTVHPRYAFNLSSIKISDLTWLLYCIVSGRPSGRQMAIAVISATDKDVGYGGLLRYSIVAGDLTELLTPGMKVLNRDVEIIATDEGSPRKSAKKVMKILIEDVNNHAPQFQEVLLLFSFNEFACFSSRIYMFALLSIPVTSSSALSSILIGRPSSWYVARYVALSLLMPN</sequence>
<evidence type="ECO:0000256" key="4">
    <source>
        <dbReference type="ARBA" id="ARBA00023180"/>
    </source>
</evidence>
<evidence type="ECO:0000256" key="2">
    <source>
        <dbReference type="ARBA" id="ARBA00022692"/>
    </source>
</evidence>
<comment type="subcellular location">
    <subcellularLocation>
        <location evidence="1">Membrane</location>
        <topology evidence="1">Single-pass membrane protein</topology>
    </subcellularLocation>
</comment>
<evidence type="ECO:0000256" key="1">
    <source>
        <dbReference type="ARBA" id="ARBA00004167"/>
    </source>
</evidence>
<organism evidence="9 10">
    <name type="scientific">Strongylus vulgaris</name>
    <name type="common">Blood worm</name>
    <dbReference type="NCBI Taxonomy" id="40348"/>
    <lineage>
        <taxon>Eukaryota</taxon>
        <taxon>Metazoa</taxon>
        <taxon>Ecdysozoa</taxon>
        <taxon>Nematoda</taxon>
        <taxon>Chromadorea</taxon>
        <taxon>Rhabditida</taxon>
        <taxon>Rhabditina</taxon>
        <taxon>Rhabditomorpha</taxon>
        <taxon>Strongyloidea</taxon>
        <taxon>Strongylidae</taxon>
        <taxon>Strongylus</taxon>
    </lineage>
</organism>
<keyword evidence="10" id="KW-1185">Reference proteome</keyword>
<feature type="domain" description="Cadherin" evidence="8">
    <location>
        <begin position="8"/>
        <end position="200"/>
    </location>
</feature>
<protein>
    <recommendedName>
        <fullName evidence="8">Cadherin domain-containing protein</fullName>
    </recommendedName>
</protein>
<dbReference type="GO" id="GO:0007156">
    <property type="term" value="P:homophilic cell adhesion via plasma membrane adhesion molecules"/>
    <property type="evidence" value="ECO:0007669"/>
    <property type="project" value="InterPro"/>
</dbReference>
<dbReference type="AlphaFoldDB" id="A0A3P7JQD7"/>
<evidence type="ECO:0000313" key="10">
    <source>
        <dbReference type="Proteomes" id="UP000270094"/>
    </source>
</evidence>
<dbReference type="Gene3D" id="2.60.40.60">
    <property type="entry name" value="Cadherins"/>
    <property type="match status" value="2"/>
</dbReference>
<feature type="transmembrane region" description="Helical" evidence="7">
    <location>
        <begin position="219"/>
        <end position="240"/>
    </location>
</feature>
<gene>
    <name evidence="9" type="ORF">SVUK_LOCUS17167</name>
</gene>
<evidence type="ECO:0000256" key="3">
    <source>
        <dbReference type="ARBA" id="ARBA00022989"/>
    </source>
</evidence>
<dbReference type="GO" id="GO:0005509">
    <property type="term" value="F:calcium ion binding"/>
    <property type="evidence" value="ECO:0007669"/>
    <property type="project" value="UniProtKB-UniRule"/>
</dbReference>
<dbReference type="PROSITE" id="PS50268">
    <property type="entry name" value="CADHERIN_2"/>
    <property type="match status" value="1"/>
</dbReference>
<keyword evidence="4" id="KW-0325">Glycoprotein</keyword>
<feature type="region of interest" description="Disordered" evidence="6">
    <location>
        <begin position="53"/>
        <end position="77"/>
    </location>
</feature>